<feature type="region of interest" description="Disordered" evidence="15">
    <location>
        <begin position="459"/>
        <end position="496"/>
    </location>
</feature>
<dbReference type="Gene3D" id="3.40.190.10">
    <property type="entry name" value="Periplasmic binding protein-like II"/>
    <property type="match status" value="2"/>
</dbReference>
<evidence type="ECO:0000256" key="13">
    <source>
        <dbReference type="PIRSR" id="PIRSR601508-2"/>
    </source>
</evidence>
<feature type="domain" description="Ionotropic glutamate receptor L-glutamate and glycine-binding" evidence="19">
    <location>
        <begin position="41"/>
        <end position="101"/>
    </location>
</feature>
<dbReference type="InterPro" id="IPR015683">
    <property type="entry name" value="Ionotropic_Glu_rcpt"/>
</dbReference>
<keyword evidence="9" id="KW-0325">Glycoprotein</keyword>
<evidence type="ECO:0000256" key="1">
    <source>
        <dbReference type="ARBA" id="ARBA00004651"/>
    </source>
</evidence>
<feature type="compositionally biased region" description="Low complexity" evidence="15">
    <location>
        <begin position="459"/>
        <end position="477"/>
    </location>
</feature>
<dbReference type="Pfam" id="PF00060">
    <property type="entry name" value="Lig_chan"/>
    <property type="match status" value="1"/>
</dbReference>
<dbReference type="STRING" id="282301.A0A267G8I9"/>
<evidence type="ECO:0000259" key="19">
    <source>
        <dbReference type="SMART" id="SM00918"/>
    </source>
</evidence>
<feature type="binding site" evidence="12">
    <location>
        <position position="117"/>
    </location>
    <ligand>
        <name>L-glutamate</name>
        <dbReference type="ChEBI" id="CHEBI:29985"/>
    </ligand>
</feature>
<feature type="transmembrane region" description="Helical" evidence="16">
    <location>
        <begin position="420"/>
        <end position="439"/>
    </location>
</feature>
<evidence type="ECO:0000256" key="14">
    <source>
        <dbReference type="PIRSR" id="PIRSR601508-3"/>
    </source>
</evidence>
<evidence type="ECO:0008006" key="22">
    <source>
        <dbReference type="Google" id="ProtNLM"/>
    </source>
</evidence>
<evidence type="ECO:0000256" key="11">
    <source>
        <dbReference type="ARBA" id="ARBA00023303"/>
    </source>
</evidence>
<feature type="disulfide bond" evidence="14">
    <location>
        <begin position="347"/>
        <end position="403"/>
    </location>
</feature>
<feature type="binding site" evidence="12">
    <location>
        <position position="335"/>
    </location>
    <ligand>
        <name>L-glutamate</name>
        <dbReference type="ChEBI" id="CHEBI:29985"/>
    </ligand>
</feature>
<feature type="transmembrane region" description="Helical" evidence="16">
    <location>
        <begin position="233"/>
        <end position="257"/>
    </location>
</feature>
<feature type="binding site" evidence="12">
    <location>
        <position position="287"/>
    </location>
    <ligand>
        <name>L-glutamate</name>
        <dbReference type="ChEBI" id="CHEBI:29985"/>
    </ligand>
</feature>
<dbReference type="AlphaFoldDB" id="A0A267G8I9"/>
<keyword evidence="10" id="KW-1071">Ligand-gated ion channel</keyword>
<dbReference type="InterPro" id="IPR001508">
    <property type="entry name" value="Iono_Glu_rcpt_met"/>
</dbReference>
<dbReference type="SMART" id="SM00079">
    <property type="entry name" value="PBPe"/>
    <property type="match status" value="1"/>
</dbReference>
<evidence type="ECO:0000256" key="4">
    <source>
        <dbReference type="ARBA" id="ARBA00022692"/>
    </source>
</evidence>
<dbReference type="EMBL" id="NIVC01000514">
    <property type="protein sequence ID" value="PAA81727.1"/>
    <property type="molecule type" value="Genomic_DNA"/>
</dbReference>
<dbReference type="GO" id="GO:0038023">
    <property type="term" value="F:signaling receptor activity"/>
    <property type="evidence" value="ECO:0007669"/>
    <property type="project" value="InterPro"/>
</dbReference>
<proteinExistence type="predicted"/>
<dbReference type="Proteomes" id="UP000215902">
    <property type="component" value="Unassembled WGS sequence"/>
</dbReference>
<evidence type="ECO:0000313" key="20">
    <source>
        <dbReference type="EMBL" id="PAA81727.1"/>
    </source>
</evidence>
<dbReference type="PANTHER" id="PTHR18966">
    <property type="entry name" value="IONOTROPIC GLUTAMATE RECEPTOR"/>
    <property type="match status" value="1"/>
</dbReference>
<dbReference type="Gene3D" id="1.10.287.70">
    <property type="match status" value="1"/>
</dbReference>
<feature type="site" description="Interaction with the cone snail toxin Con-ikot-ikot" evidence="13">
    <location>
        <position position="381"/>
    </location>
</feature>
<accession>A0A267G8I9</accession>
<keyword evidence="4 16" id="KW-0812">Transmembrane</keyword>
<feature type="compositionally biased region" description="Basic and acidic residues" evidence="15">
    <location>
        <begin position="483"/>
        <end position="496"/>
    </location>
</feature>
<keyword evidence="17" id="KW-0732">Signal</keyword>
<keyword evidence="2" id="KW-0813">Transport</keyword>
<dbReference type="GO" id="GO:0005886">
    <property type="term" value="C:plasma membrane"/>
    <property type="evidence" value="ECO:0007669"/>
    <property type="project" value="UniProtKB-SubCell"/>
</dbReference>
<evidence type="ECO:0000256" key="8">
    <source>
        <dbReference type="ARBA" id="ARBA00023170"/>
    </source>
</evidence>
<keyword evidence="14" id="KW-1015">Disulfide bond</keyword>
<evidence type="ECO:0000256" key="5">
    <source>
        <dbReference type="ARBA" id="ARBA00022989"/>
    </source>
</evidence>
<feature type="domain" description="Ionotropic glutamate receptor C-terminal" evidence="18">
    <location>
        <begin position="31"/>
        <end position="398"/>
    </location>
</feature>
<reference evidence="20 21" key="1">
    <citation type="submission" date="2017-06" db="EMBL/GenBank/DDBJ databases">
        <title>A platform for efficient transgenesis in Macrostomum lignano, a flatworm model organism for stem cell research.</title>
        <authorList>
            <person name="Berezikov E."/>
        </authorList>
    </citation>
    <scope>NUCLEOTIDE SEQUENCE [LARGE SCALE GENOMIC DNA]</scope>
    <source>
        <strain evidence="20">DV1</strain>
        <tissue evidence="20">Whole organism</tissue>
    </source>
</reference>
<protein>
    <recommendedName>
        <fullName evidence="22">PBPe domain-containing protein</fullName>
    </recommendedName>
</protein>
<dbReference type="FunFam" id="3.40.190.10:FF:000024">
    <property type="entry name" value="Glutamate receptor, ionotropic, delta 1"/>
    <property type="match status" value="1"/>
</dbReference>
<dbReference type="PRINTS" id="PR00177">
    <property type="entry name" value="NMDARECEPTOR"/>
</dbReference>
<sequence>MSCRLLTLLLLACCCCLAASQAGAADLENRELRVVTITQKPFVMRVEGSEPVRYVGFYIDLLNLLQRELKFRYRIYEVADSRFGSRSPKGVWNGLMGDIVNKTADLTLATLRIMPKRLEAVDFTLPVSSSGLSLLYKEAASQTLQTSQAALLLQPFAASTWVLLLLVYIIYLGLAFVLFLLSPYELGGSAGSASSTVAKARKAGCGAFAFITGGLFIQGFARTPKAPSARALAFAWWLFALATACCYTAGLATRLMAGRPTASAKFGSLQELMAQSKVPYGVLAGGSTATMLANSNIPEFLAVNAFLSRNPSWNVKSTEDGLQRVRKGGYVWIAEGITADYHGMTECELVSSPTGLATVDIGLAIAKGSNLKQAFDAAILKVKANGELDSMKSRWWQKNDDQCAAKASDWPSPLAPGDLLGLYLVLLLGCLAAFVALPLEFMLKAAGLPFCGRGQQAEQPAAAAAAAQDKPGKDAGAVATAGSEEKQPEPESKPLV</sequence>
<evidence type="ECO:0000256" key="3">
    <source>
        <dbReference type="ARBA" id="ARBA00022475"/>
    </source>
</evidence>
<feature type="transmembrane region" description="Helical" evidence="16">
    <location>
        <begin position="161"/>
        <end position="182"/>
    </location>
</feature>
<comment type="subcellular location">
    <subcellularLocation>
        <location evidence="1">Cell membrane</location>
        <topology evidence="1">Multi-pass membrane protein</topology>
    </subcellularLocation>
</comment>
<evidence type="ECO:0000256" key="10">
    <source>
        <dbReference type="ARBA" id="ARBA00023286"/>
    </source>
</evidence>
<evidence type="ECO:0000256" key="9">
    <source>
        <dbReference type="ARBA" id="ARBA00023180"/>
    </source>
</evidence>
<evidence type="ECO:0000313" key="21">
    <source>
        <dbReference type="Proteomes" id="UP000215902"/>
    </source>
</evidence>
<keyword evidence="8" id="KW-0675">Receptor</keyword>
<keyword evidence="11" id="KW-0407">Ion channel</keyword>
<dbReference type="InterPro" id="IPR001320">
    <property type="entry name" value="Iontro_rcpt_C"/>
</dbReference>
<evidence type="ECO:0000256" key="12">
    <source>
        <dbReference type="PIRSR" id="PIRSR601508-1"/>
    </source>
</evidence>
<keyword evidence="3" id="KW-1003">Cell membrane</keyword>
<dbReference type="SMART" id="SM00918">
    <property type="entry name" value="Lig_chan-Glu_bd"/>
    <property type="match status" value="1"/>
</dbReference>
<dbReference type="GO" id="GO:0015276">
    <property type="term" value="F:ligand-gated monoatomic ion channel activity"/>
    <property type="evidence" value="ECO:0007669"/>
    <property type="project" value="InterPro"/>
</dbReference>
<name>A0A267G8I9_9PLAT</name>
<evidence type="ECO:0000256" key="16">
    <source>
        <dbReference type="SAM" id="Phobius"/>
    </source>
</evidence>
<evidence type="ECO:0000256" key="15">
    <source>
        <dbReference type="SAM" id="MobiDB-lite"/>
    </source>
</evidence>
<organism evidence="20 21">
    <name type="scientific">Macrostomum lignano</name>
    <dbReference type="NCBI Taxonomy" id="282301"/>
    <lineage>
        <taxon>Eukaryota</taxon>
        <taxon>Metazoa</taxon>
        <taxon>Spiralia</taxon>
        <taxon>Lophotrochozoa</taxon>
        <taxon>Platyhelminthes</taxon>
        <taxon>Rhabditophora</taxon>
        <taxon>Macrostomorpha</taxon>
        <taxon>Macrostomida</taxon>
        <taxon>Macrostomidae</taxon>
        <taxon>Macrostomum</taxon>
    </lineage>
</organism>
<keyword evidence="7 16" id="KW-0472">Membrane</keyword>
<feature type="chain" id="PRO_5012763439" description="PBPe domain-containing protein" evidence="17">
    <location>
        <begin position="19"/>
        <end position="496"/>
    </location>
</feature>
<evidence type="ECO:0000256" key="2">
    <source>
        <dbReference type="ARBA" id="ARBA00022448"/>
    </source>
</evidence>
<dbReference type="Pfam" id="PF10613">
    <property type="entry name" value="Lig_chan-Glu_bd"/>
    <property type="match status" value="1"/>
</dbReference>
<evidence type="ECO:0000256" key="7">
    <source>
        <dbReference type="ARBA" id="ARBA00023136"/>
    </source>
</evidence>
<dbReference type="OrthoDB" id="9997229at2759"/>
<feature type="transmembrane region" description="Helical" evidence="16">
    <location>
        <begin position="203"/>
        <end position="221"/>
    </location>
</feature>
<feature type="signal peptide" evidence="17">
    <location>
        <begin position="1"/>
        <end position="18"/>
    </location>
</feature>
<keyword evidence="21" id="KW-1185">Reference proteome</keyword>
<evidence type="ECO:0000259" key="18">
    <source>
        <dbReference type="SMART" id="SM00079"/>
    </source>
</evidence>
<gene>
    <name evidence="20" type="ORF">BOX15_Mlig003898g1</name>
</gene>
<feature type="binding site" evidence="12">
    <location>
        <position position="288"/>
    </location>
    <ligand>
        <name>L-glutamate</name>
        <dbReference type="ChEBI" id="CHEBI:29985"/>
    </ligand>
</feature>
<keyword evidence="5 16" id="KW-1133">Transmembrane helix</keyword>
<feature type="site" description="Interaction with the cone snail toxin Con-ikot-ikot" evidence="13">
    <location>
        <position position="86"/>
    </location>
</feature>
<keyword evidence="6" id="KW-0406">Ion transport</keyword>
<dbReference type="SUPFAM" id="SSF53850">
    <property type="entry name" value="Periplasmic binding protein-like II"/>
    <property type="match status" value="1"/>
</dbReference>
<evidence type="ECO:0000256" key="6">
    <source>
        <dbReference type="ARBA" id="ARBA00023065"/>
    </source>
</evidence>
<dbReference type="InterPro" id="IPR019594">
    <property type="entry name" value="Glu/Gly-bd"/>
</dbReference>
<evidence type="ECO:0000256" key="17">
    <source>
        <dbReference type="SAM" id="SignalP"/>
    </source>
</evidence>
<comment type="caution">
    <text evidence="20">The sequence shown here is derived from an EMBL/GenBank/DDBJ whole genome shotgun (WGS) entry which is preliminary data.</text>
</comment>